<dbReference type="Proteomes" id="UP000821865">
    <property type="component" value="Chromosome 8"/>
</dbReference>
<evidence type="ECO:0000313" key="2">
    <source>
        <dbReference type="Proteomes" id="UP000821865"/>
    </source>
</evidence>
<sequence length="548" mass="62186">MAKQLRMTEVFAKAATFWPCKCSQLRQLLRQNVAYNVRSAVFALAAPWEQAECAQDTLNNPLIRGMTDWITLPNTYYQRNLTIAVVPNQVSRVCKRTSHRSRSPEARLTCLSLERVTVSTERSWSVKLASKTWFPSAFSGQQVVFACVADITLRRVSCTKDNVFREVLSTLEVLNATLRFKISGSRIAALRSVVWGDADILLTPVKMEEQTFEYALYPHPLQYTYETFYLSKYGQEMETVFFAVLNQSQGAFLFLLITMLGVWAALSLGDCVHFGAVRTESMLDAAMFLVASFLATSTPVDTQVRGYTFNVHSARRTAILSAWMLGILPLSAFYRSELTSRLSVQVPPDHVDTLEELEAALDKNEIKPCIVRDGCLHALVEGQFSHGNRSLDLKLKEAFNRRPYGSRRVFDYQRECLECAGRRGFACFLCGLSYCDLRETRRNYVQSKDSLNIALVTTPVRKGYRLAQPYRQFLQRLFETALRPFSHKGQYCLDANSRPSHFDNIDIKEEISQVFGLSAFFTIFLSLMCVAFIVFCFELTLGCHLASA</sequence>
<comment type="caution">
    <text evidence="1">The sequence shown here is derived from an EMBL/GenBank/DDBJ whole genome shotgun (WGS) entry which is preliminary data.</text>
</comment>
<dbReference type="EMBL" id="CM023477">
    <property type="protein sequence ID" value="KAH7937725.1"/>
    <property type="molecule type" value="Genomic_DNA"/>
</dbReference>
<name>A0ACB8CA55_DERSI</name>
<keyword evidence="2" id="KW-1185">Reference proteome</keyword>
<organism evidence="1 2">
    <name type="scientific">Dermacentor silvarum</name>
    <name type="common">Tick</name>
    <dbReference type="NCBI Taxonomy" id="543639"/>
    <lineage>
        <taxon>Eukaryota</taxon>
        <taxon>Metazoa</taxon>
        <taxon>Ecdysozoa</taxon>
        <taxon>Arthropoda</taxon>
        <taxon>Chelicerata</taxon>
        <taxon>Arachnida</taxon>
        <taxon>Acari</taxon>
        <taxon>Parasitiformes</taxon>
        <taxon>Ixodida</taxon>
        <taxon>Ixodoidea</taxon>
        <taxon>Ixodidae</taxon>
        <taxon>Rhipicephalinae</taxon>
        <taxon>Dermacentor</taxon>
    </lineage>
</organism>
<evidence type="ECO:0000313" key="1">
    <source>
        <dbReference type="EMBL" id="KAH7937725.1"/>
    </source>
</evidence>
<protein>
    <submittedName>
        <fullName evidence="1">Uncharacterized protein</fullName>
    </submittedName>
</protein>
<accession>A0ACB8CA55</accession>
<proteinExistence type="predicted"/>
<reference evidence="1" key="1">
    <citation type="submission" date="2020-05" db="EMBL/GenBank/DDBJ databases">
        <title>Large-scale comparative analyses of tick genomes elucidate their genetic diversity and vector capacities.</title>
        <authorList>
            <person name="Jia N."/>
            <person name="Wang J."/>
            <person name="Shi W."/>
            <person name="Du L."/>
            <person name="Sun Y."/>
            <person name="Zhan W."/>
            <person name="Jiang J."/>
            <person name="Wang Q."/>
            <person name="Zhang B."/>
            <person name="Ji P."/>
            <person name="Sakyi L.B."/>
            <person name="Cui X."/>
            <person name="Yuan T."/>
            <person name="Jiang B."/>
            <person name="Yang W."/>
            <person name="Lam T.T.-Y."/>
            <person name="Chang Q."/>
            <person name="Ding S."/>
            <person name="Wang X."/>
            <person name="Zhu J."/>
            <person name="Ruan X."/>
            <person name="Zhao L."/>
            <person name="Wei J."/>
            <person name="Que T."/>
            <person name="Du C."/>
            <person name="Cheng J."/>
            <person name="Dai P."/>
            <person name="Han X."/>
            <person name="Huang E."/>
            <person name="Gao Y."/>
            <person name="Liu J."/>
            <person name="Shao H."/>
            <person name="Ye R."/>
            <person name="Li L."/>
            <person name="Wei W."/>
            <person name="Wang X."/>
            <person name="Wang C."/>
            <person name="Yang T."/>
            <person name="Huo Q."/>
            <person name="Li W."/>
            <person name="Guo W."/>
            <person name="Chen H."/>
            <person name="Zhou L."/>
            <person name="Ni X."/>
            <person name="Tian J."/>
            <person name="Zhou Y."/>
            <person name="Sheng Y."/>
            <person name="Liu T."/>
            <person name="Pan Y."/>
            <person name="Xia L."/>
            <person name="Li J."/>
            <person name="Zhao F."/>
            <person name="Cao W."/>
        </authorList>
    </citation>
    <scope>NUCLEOTIDE SEQUENCE</scope>
    <source>
        <strain evidence="1">Dsil-2018</strain>
    </source>
</reference>
<gene>
    <name evidence="1" type="ORF">HPB49_015098</name>
</gene>